<reference evidence="1 2" key="1">
    <citation type="submission" date="2020-05" db="EMBL/GenBank/DDBJ databases">
        <authorList>
            <person name="Whitworth D."/>
        </authorList>
    </citation>
    <scope>NUCLEOTIDE SEQUENCE [LARGE SCALE GENOMIC DNA]</scope>
    <source>
        <strain evidence="1 2">AM005</strain>
    </source>
</reference>
<accession>A0A7Y4MV76</accession>
<evidence type="ECO:0008006" key="3">
    <source>
        <dbReference type="Google" id="ProtNLM"/>
    </source>
</evidence>
<evidence type="ECO:0000313" key="2">
    <source>
        <dbReference type="Proteomes" id="UP000533080"/>
    </source>
</evidence>
<organism evidence="1 2">
    <name type="scientific">Myxococcus xanthus</name>
    <dbReference type="NCBI Taxonomy" id="34"/>
    <lineage>
        <taxon>Bacteria</taxon>
        <taxon>Pseudomonadati</taxon>
        <taxon>Myxococcota</taxon>
        <taxon>Myxococcia</taxon>
        <taxon>Myxococcales</taxon>
        <taxon>Cystobacterineae</taxon>
        <taxon>Myxococcaceae</taxon>
        <taxon>Myxococcus</taxon>
    </lineage>
</organism>
<gene>
    <name evidence="1" type="ORF">HNV28_34660</name>
</gene>
<evidence type="ECO:0000313" key="1">
    <source>
        <dbReference type="EMBL" id="NOJ83397.1"/>
    </source>
</evidence>
<protein>
    <recommendedName>
        <fullName evidence="3">DUF3800 domain-containing protein</fullName>
    </recommendedName>
</protein>
<dbReference type="EMBL" id="JABFNT010000191">
    <property type="protein sequence ID" value="NOJ83397.1"/>
    <property type="molecule type" value="Genomic_DNA"/>
</dbReference>
<dbReference type="AlphaFoldDB" id="A0A7Y4MV76"/>
<sequence length="733" mass="80690">MTQPNWTLTLDESGNFESEDHKETLIIGGALAPDEKNSITTSWTGHLKKLCQDMNIANWPPHATTLPWNAREHILKSLSQKITSHGGHWLFVVKHTQSSNKNKLSIYAHMLSETVDIAARISALHGARTLSIYAASRTIPVSMVDAEIARDRGLALQVNRTKDTASDHSIWIKSHSEAEIRQSLDALSRERQGLLMAYPRPSTIRAETAHYGGAHPGIFYADFACNFLRRTLTQTSLPIPHEREAVLSQANMTIIDHDSLEGLRELDRALREDPPDLLRAARFVEEPNNNLSTRKSTTPTPAHVATHKGSLLAAKLIWDRSLSHLGNSLLRRNAASTGITLSDRVQSALSTKSGNYNSTWTALDAGWAGGGTVARSVRRHLATNREASARLWRQALECANHRGDISSAQTAQTEFTGILRHGISISLLAEAHQLDVLSHVYLQNHLPCSEDAIDDIVARLKQAANTLIARADEAGVLLGLASHKYPDLSSMESSPDALEAAIPHSPLQIREWHGPDRERGQMYGTASRTLAFCGEHEKAIHLALLARRHFAGSPEDLRINAAILARILIDRCRITPGAGNAGLSEVLASAGIRDFMSPAEASRTIKSDMSARFTLDLILRTLLWAPGVIPESQWIDALCSRERKAILSTLSAGHLGSHPTEMIARHAGEFLLQHNKREMSDLWFTLSRRLGETAPPESTLYRISVFTNKLATEPEAVPAGRSGSVLNPNFEYR</sequence>
<proteinExistence type="predicted"/>
<name>A0A7Y4MV76_MYXXA</name>
<comment type="caution">
    <text evidence="1">The sequence shown here is derived from an EMBL/GenBank/DDBJ whole genome shotgun (WGS) entry which is preliminary data.</text>
</comment>
<dbReference type="Proteomes" id="UP000533080">
    <property type="component" value="Unassembled WGS sequence"/>
</dbReference>
<dbReference type="RefSeq" id="WP_171445165.1">
    <property type="nucleotide sequence ID" value="NZ_JABFNS010000192.1"/>
</dbReference>